<keyword evidence="2" id="KW-1185">Reference proteome</keyword>
<comment type="caution">
    <text evidence="1">The sequence shown here is derived from an EMBL/GenBank/DDBJ whole genome shotgun (WGS) entry which is preliminary data.</text>
</comment>
<evidence type="ECO:0000313" key="1">
    <source>
        <dbReference type="EMBL" id="KAJ8339992.1"/>
    </source>
</evidence>
<protein>
    <submittedName>
        <fullName evidence="1">Uncharacterized protein</fullName>
    </submittedName>
</protein>
<dbReference type="Proteomes" id="UP001152622">
    <property type="component" value="Chromosome 16"/>
</dbReference>
<sequence length="101" mass="11484">MEQEAPHAGTQQDRGAGEHLSCHLAVRWHEICAEGLRQQRHCRGSGTSVWDSQGYTGRFVQDGSRVRLHPIILPLLLLRPLEALKVKERTVHPTTNERDRT</sequence>
<evidence type="ECO:0000313" key="2">
    <source>
        <dbReference type="Proteomes" id="UP001152622"/>
    </source>
</evidence>
<name>A0A9Q1IHI4_SYNKA</name>
<dbReference type="EMBL" id="JAINUF010000016">
    <property type="protein sequence ID" value="KAJ8339992.1"/>
    <property type="molecule type" value="Genomic_DNA"/>
</dbReference>
<reference evidence="1" key="1">
    <citation type="journal article" date="2023" name="Science">
        <title>Genome structures resolve the early diversification of teleost fishes.</title>
        <authorList>
            <person name="Parey E."/>
            <person name="Louis A."/>
            <person name="Montfort J."/>
            <person name="Bouchez O."/>
            <person name="Roques C."/>
            <person name="Iampietro C."/>
            <person name="Lluch J."/>
            <person name="Castinel A."/>
            <person name="Donnadieu C."/>
            <person name="Desvignes T."/>
            <person name="Floi Bucao C."/>
            <person name="Jouanno E."/>
            <person name="Wen M."/>
            <person name="Mejri S."/>
            <person name="Dirks R."/>
            <person name="Jansen H."/>
            <person name="Henkel C."/>
            <person name="Chen W.J."/>
            <person name="Zahm M."/>
            <person name="Cabau C."/>
            <person name="Klopp C."/>
            <person name="Thompson A.W."/>
            <person name="Robinson-Rechavi M."/>
            <person name="Braasch I."/>
            <person name="Lecointre G."/>
            <person name="Bobe J."/>
            <person name="Postlethwait J.H."/>
            <person name="Berthelot C."/>
            <person name="Roest Crollius H."/>
            <person name="Guiguen Y."/>
        </authorList>
    </citation>
    <scope>NUCLEOTIDE SEQUENCE</scope>
    <source>
        <strain evidence="1">WJC10195</strain>
    </source>
</reference>
<gene>
    <name evidence="1" type="ORF">SKAU_G00346250</name>
</gene>
<organism evidence="1 2">
    <name type="scientific">Synaphobranchus kaupii</name>
    <name type="common">Kaup's arrowtooth eel</name>
    <dbReference type="NCBI Taxonomy" id="118154"/>
    <lineage>
        <taxon>Eukaryota</taxon>
        <taxon>Metazoa</taxon>
        <taxon>Chordata</taxon>
        <taxon>Craniata</taxon>
        <taxon>Vertebrata</taxon>
        <taxon>Euteleostomi</taxon>
        <taxon>Actinopterygii</taxon>
        <taxon>Neopterygii</taxon>
        <taxon>Teleostei</taxon>
        <taxon>Anguilliformes</taxon>
        <taxon>Synaphobranchidae</taxon>
        <taxon>Synaphobranchus</taxon>
    </lineage>
</organism>
<dbReference type="AlphaFoldDB" id="A0A9Q1IHI4"/>
<proteinExistence type="predicted"/>
<accession>A0A9Q1IHI4</accession>